<dbReference type="Proteomes" id="UP000239494">
    <property type="component" value="Unassembled WGS sequence"/>
</dbReference>
<gene>
    <name evidence="4" type="ORF">CLV43_108367</name>
</gene>
<sequence>MEINFDPDFDWLWILVAGQKAPRVDVAATRALARSWLESGATLSEMTAALDELAAKVEDALGGRLGGAFRSQVREVVASVPQLVGLARQQSDSLLKLALNVEQSIYSMMIEIVWFASSIVWALSNPFTAPLVPSFITAARVAVTRILEKLHWVLRLLAEAVQEGVEEVVQGAIAQLIQFAEGNRVQWDGESTLIEFVAGAAAGGLIKGGHMGMAKWKPGVAKSVVFGAANEAAAETFVGLGTAGVFGSSLDDVWTGTVNGAFSHAAERGAGHAGQKIGEVVAGMAAAKLLSIPDIAMPDAPALSGEHKALGGGSGPGPGFDGGAGDVGAAAVPVKSLGGGGPGAAGVVPTGQPGGGQTGGETAGLSVPRGAPAGADALSGTTVASDRPGGTPGVAQMPSNSGATPGTGVPEGDALDVAPGAETPAPTGAEAGSRAQVDGIVTSTAPDGAAPSQIPTAVAESPSADEVVHSDSGLTADSPVTDSPHVSGPDGGPQDLPGTSGSSPERPASAVPPDAGVQPPPVQQEHALLGQNQPGQALPGQPQTTAPQQGQAQPGQTSGGFGRGGPTTRAGLPSVAPVDLPVPGPPRLSGTPLLERDSPLSQPTLVADVAHAHASYTPRSAVDSDVDEVESFTSDETPATVGRPFGGTGQNDPSPGVGSALTMDTAVESPVRGAADPNESAPGDDVGEPSDGPVVSAAAPYSSEYRVDVDELNLVATIPVDVGEIEVFDVAWRTSREPLYRLDDRPLDEVFGVGFQPLSRTNYDLMSRILADDASVYVSTTRNADLHLEPRARGAYRIRYRHLFDVPGGIVVNDSPILHSVLHEHEEEVAFAGGIRSEFHVGAHEINADGSIGRFHPNPGYRPGEAQAVAAPVPAPPSAERADTTTLEPVPSGFTRVSSGPVFGFPVPGGVDASVVTALSDALDESGDGPQSGGDRIVVVVDSPDGRQARVASGDGQVHEIDGRELAVELLADPEFRRRVNEGHEVLLVANKAGERGNFGGLGFDFAGALRAEGLFNDVRATTGTPQVGPDGVRLGAVELVSTLRAGDLRITVLRDTAGRPVALMVRSPGDSELFEQAREWARNVTANGLSDHDVDGGRLAPSPWSSRQVPGFVLLSTSPRGARAVRADGAPVDVSLTELAVVLRADPALRDLLGDGRKVASHKDIVLGTLTGGLVGDGAEFNQALLDGGYARRLHSAPSPMTLSPDGRITLGDGSFTTHQAPLPGPDNVVARVMANAALGTYGVFFPLDKSDEKAERSASYRTPMRLQYFLRGKDRFEAFVAPWSGSATRPVVVDGHNMGDDGFGLRLTTDHPDVWGDATTVDGARKAMIVAGSAIYRQAGLDPTAPVVLLQCWVNRPTPGSDTPTPAAGFREQWARLVRSVEVFGATGKALVADHTAAIGFHEAGGAMTLAGPDGGQPVPELPMADLVTQEIDPLLLRFDHRAPNIRTRDVEQVRETARRVARAAAWRKIKGAGIPEVLITGYGDESDPAGGVTDEQRGQLRADDVAAVFTQELTEESLRLRKFGFDVRAEHIALRSTGSAADDRFGRAATVEVRLSAAELGQRALEGDLDFTSEAALQELEEAFAELAPSWSSDLPQVVRPTAGSATYTSRNGDDSSDAESDPGSDLETAVGNLRVVEAARPLPRTATTSGGVAFTADDDVLDKWSDVHEAMPSRKEGDGPEPFLVFVGVRGETFVVDGVAVTGAELARQVSAHASFRSAVSASPGVEVSVVLDDPTGVADVAEELRAFAVAMRDDGGYRHVTVARRPVDREPFAGGFEQVSPVLPDDVVLVPLFDGRREIGVGVPSDVAAQRSFEKVASHAIPEGRRLIEEKEGFDYRLSKEAGEEVVAPWAQSLEPSGGGELRALLQTKNGHYTALLRNRARSVRVSDSEAAGILLGTSVFKGALSGDVRPTLVVATNDLTMTGGPDLTPGLWSELVARSGPWPGFHFQGRIAPSKRGQLRVLPGKRFTEVPLTLSDVRHRETGSVVGLPASAEDLDQLKRFAGAHPDLGQALSGPWGGREPLVVVVDGSEGHARVSLSNGQSFSAEGGQLGRLLLELPEFAARMRADPTRPVVLVSGHGAARLGFGGLGFDVAGAFRAAGLFNPVYAPTGGATLAGGEVVLAEGSTFAEVSVWRAGDLRVEVLSGTKNDVRMLVIRSPGDESFVDGLRNWLSRTDRKAISTFLGAGWKQHKAPWREEVPPVLVVARSTGDGFRGQRSDSRGVVVSTAELAQVLRDDPQLRELMGHVGKTGDLGASTPLLLVAQGERPVLDLDVFAESMVPGGYARTMYASVGPLTFGFGARGFLGAEGGFQSVTPTLGPEAYVSYPIVSSDGVVWGHTFPTVAFQVPFDTLFGLRYAGDRQKFYFQQKKDSNGVISDVPRRTPWAGKPVWVNMGHAGSREGLQFAVATGRPHVRGDLVWLVGDEAAGAIHGSEIFRRAGGSDRILLLYCEINQPIPDGNGVTRAQQVKVAWVADHGPVEMFGATTEAFADMGGYLLVEDGGEFTEVLLPGEEPSAQPDSEQGMAGAAGLEVAGSPGRQQTERMGASARGTAPGVPPGPAAGAAGSDGPPPAASAAPAEPAPPVEPAVQEETAPAGPVVQQQTTPAAESAGSEVPVRPKGVAPELPAAQEFAEALGASEPGGSGSVASTAGHELSSVAPAEPAVPAAQAAPAPVIPGVPSYLRDSTSLGIAQQNGPVRADFGGALDELLPPGPRVGVDGFVEDLVNGIGKFLGRGHTADVTIGGRPYELHGVARFGWQTAVEGAPSDLSTTMTGPGGTGTISASATVKDGNTGLLVFVLTAAPGIFAVGSAQLSTDASNVVTSSVDAKAGESNQMDLLMPAREFAVPVRVELTLRHAGQRPVGEPVVVAGNTDLLVPAGLSDTGGTGAVATGTSYVESVEFGGGAPGVYRGRPLPPGPDGSHRLFDKVAAALPSSLVKPGRPGRTALREFLTGDTVHDHYHDIAVTAEDAARGRGWVRSESLFSGKHPLLSWSDTPSAVEMRLVERVEPQVLQTVPDATFVETGTVGTGTSDTGTAARGLTGKIMIGPGMDMGAISLVVGPIAGVGAERGRDQDIGRSGEIETTKTWRGPAQRVRRRFDLEVRVPGKPAMRFADDVTVVEWVRVLADAATAVPAEAPPATPAQGGEPSTGQDTAPQRSLFGPEALESGRALAGASLRVSGVAERMLDLIENSVRKVPGHRSWYLSSDRFLDQFDDKSAGRVLGRKLQEGLRRRDALRGLLTDRELSMLADRALSADGLRLPMVPRHGWGHDYHVAFTLRATMSDLRDTGEVTTPAAVEQVTTTDVASSSLKGTRTTTASAGFASRVTGVIAERAAILVSSLTGVFTWTKTGLTGVTAKRSLVSKIGQDSGLTAEPVHHFTANLAWSLTGTTYRRHNAMTRGLSFGSRGLHVPRVEPVSIVDPATDEAAPEAVVTVAADLRVPAAHVSRTRPDPIAVDRTPGQELPGLTLRPGPDTPAADDALRSGLSRDLDGVRVTSFGGLEYVRAAVKNALTRASGDPVFSFPESDNSTLIENVLAPDTLKADPRLFSRTIGVRGLTWPRRRLKQHAAAEVSFVPRDVEVLPGERWEQSTVTTSTETQTGNSTRTTWKAVPVVDTTAIAFYRDVAPGDKIVIPGALAILENNPMTTEGGSDDEVATEVATGTTISRQPERLHHVRFGVRVTVAAEVRSRRWRHAWGLFRAGSPGAANERFDLPRAVTAWVTTAQLAALRAGQAAQDARADLHDEAQAPERAAPVPAFLRPHEPLSLGIGAVDGVVDLRSVLPALRQDLARSLGPKRAARLIPSSPLSRAHDNYAAITSWLADSQTWLEDSSSTGTPRPLRLEDRASGQTYEFVVTNELLATPEFTGLVHGRLKQTRTTTSLGTRVRTFARTALRMEPVAVPGVLVGGPAPNEQVSRSNPFGMLGGGLTGDVVLGMKKRAKKETRKTVRDRSVETSGPLASYRARVGFTVSVHRHGRQIAEAGTERALTVLHLPEDAGAPGRSGATPGAVVRPREQATPDALSHWRGEPAFTGGWVSRLQFDVDDLADGAATAYRTATGSEVVPAGISRALRASLTGPRVKALLPAAGTGAVPLDLPAWSGLAIEMHVRRSGSPTLTGTTARTTVTTSGEESVQRSAEEMTKAEFGLLGTPMAGFGGTQPPGSERIGERRAFGGGTGFLLPLLSMGGVESEGEVEASHTHATPGDKSTSDGLTGLWLNDVEVRFVARPTSRITRKDTAVVDVLISDAVVVAEDRGQDTIPAELADAARSLAAAADEEAWWAAYGDYLAALPDLTPDEEVVPPGPVVEAVPPQLPNPEGEEEVPLEPVVEQVPPQSPDLVVVEEVAQPEPVVEEVPSRLPGPAGDEEVVPLEPAEEQESPVDESSRGAVFPPPTLRTSDEPLYVTDSRPPDVVREEGFPAPDRGLDLYSQVTSPDGDGFPTMRRDRAAARELGVGEPLYVVSAPGGVDVAATMARHGDRGGPSGVVFPEGVAPEHVTPWVEPDEPDSVVRLTVAADAVSLPPSDRLSLDGLADVGEVHVRAEGDLSGDEPRDALALVVERLRPDLRMPEIRQVESRRQVRVEEATVPGPLTGEAADVGEIREVQARREVRIEVWTAPEPLTVEVVSPEDEPPPSFRVVRRNNLVHFPAGTRSDLADRLEQLDVALDVYAQFDAGGRVQSPSRPVPHHSPDALVLVVDDVTAVPDVLGSALVEGLSAAAPLALVVLVGQAAGAELAAQVAARLPAGRPLVYATGPSGVSPEDGTLLVHADASLELWEHGAVELAPVPEPSTGPGGLRHDRPDLLLEAVGLQLTPVQVLGIRAQAAQLVEHTAVRSAKGFAAPVVTVNAPTAAAAEHVAKVWRGEVADHASRGRDTLVSAADLGLEAEVVLVPELPSGVVELRIDWEMAGPGCQPLGGSGPDHVAAPVVITTESLPRPHPVLDDPSWAHSTLPTAQWMVDPDPVSESEREAARRGAVPVAVSGEDVGPTTAVMGPVPRFEAWRHPIVYDLARYEVRPGKWVQEYTARLRFQAGPDVDVPALVARAQAGADRMFNNPGYRLPSGDSLHVRVLHDPTPDAHATVDIGPAGTATDMLHWAVDADELVFAEELGHMLGLHDEYPVQADDGEHWVFRGPRSNRVVTDNGLFTAHVGHYLRELRENGHTELPPPSVKPRNLWLLETRARALGAVVDAPLPVERHEPAAGVLPATSAGPSGQPWSEPGSSSSGPGTEQTRPGGVGEPSAVVSLGSQIALGRRHLDVLGGRFAEAALPLAHRLKQVWENEARLPAVDRLAIAREAVVRLRQLRLAQMEETYDAAAAIGANGGNPLTFYPDGVPGGVSGRPDAWFGFEVELRLPGESFADVSQDLGQKLVAAGHLSAGNEVEAGSWSMVEERNPRWGVELVSSVLSGSPTTWASLAGVLEVARNHRGRAGQQPDVIDTGGHVNVSFTQQLGPAEYARLAQLAKANEMVLYRLGNFNGAGAPQRDMMWVGPLPIPPHPDGVTSIGDVKRLNRSKFELINFRHVEGKQTDRLEFRFWAGSLDPAVWQVRAELSAAMASAAKDRSIHALLDKAMAALKPVGPATPPTDRDAALAVLLDFLELLQLSPEAHEQAVRLFAWNTWWNHTGANDTRLRTQSLIGRGIRNVYFPDNARSVPEALMAIESMPRIAGAEIVAATLSPDAGTVEMWHGAPVHARDFVVAVDKVKPAAFVLGELPPGVAPHVVFAIAGAARGLDLDQVVEDLRVPGTLDPLPSLPFAHLLAIATRDHPVLVTAGAVGVTEDGRVVSDTEWIELQRDRKPLRTGETDAERALHRARANAPQLQGGGR</sequence>
<feature type="region of interest" description="Disordered" evidence="1">
    <location>
        <begin position="4118"/>
        <end position="4139"/>
    </location>
</feature>
<dbReference type="InterPro" id="IPR057746">
    <property type="entry name" value="CpnT-like_N"/>
</dbReference>
<evidence type="ECO:0000313" key="4">
    <source>
        <dbReference type="EMBL" id="PRY38967.1"/>
    </source>
</evidence>
<feature type="compositionally biased region" description="Low complexity" evidence="1">
    <location>
        <begin position="536"/>
        <end position="556"/>
    </location>
</feature>
<feature type="compositionally biased region" description="Low complexity" evidence="1">
    <location>
        <begin position="2565"/>
        <end position="2583"/>
    </location>
</feature>
<feature type="compositionally biased region" description="Acidic residues" evidence="1">
    <location>
        <begin position="4376"/>
        <end position="4385"/>
    </location>
</feature>
<feature type="region of interest" description="Disordered" evidence="1">
    <location>
        <begin position="5802"/>
        <end position="5827"/>
    </location>
</feature>
<comment type="caution">
    <text evidence="4">The sequence shown here is derived from an EMBL/GenBank/DDBJ whole genome shotgun (WGS) entry which is preliminary data.</text>
</comment>
<dbReference type="RefSeq" id="WP_106190349.1">
    <property type="nucleotide sequence ID" value="NZ_PVTF01000008.1"/>
</dbReference>
<feature type="region of interest" description="Disordered" evidence="1">
    <location>
        <begin position="2641"/>
        <end position="2664"/>
    </location>
</feature>
<organism evidence="4 5">
    <name type="scientific">Umezawaea tangerina</name>
    <dbReference type="NCBI Taxonomy" id="84725"/>
    <lineage>
        <taxon>Bacteria</taxon>
        <taxon>Bacillati</taxon>
        <taxon>Actinomycetota</taxon>
        <taxon>Actinomycetes</taxon>
        <taxon>Pseudonocardiales</taxon>
        <taxon>Pseudonocardiaceae</taxon>
        <taxon>Umezawaea</taxon>
    </lineage>
</organism>
<feature type="region of interest" description="Disordered" evidence="1">
    <location>
        <begin position="342"/>
        <end position="602"/>
    </location>
</feature>
<feature type="compositionally biased region" description="Low complexity" evidence="1">
    <location>
        <begin position="418"/>
        <end position="432"/>
    </location>
</feature>
<dbReference type="GO" id="GO:0031124">
    <property type="term" value="P:mRNA 3'-end processing"/>
    <property type="evidence" value="ECO:0007669"/>
    <property type="project" value="TreeGrafter"/>
</dbReference>
<feature type="region of interest" description="Disordered" evidence="1">
    <location>
        <begin position="5203"/>
        <end position="5243"/>
    </location>
</feature>
<evidence type="ECO:0000259" key="2">
    <source>
        <dbReference type="Pfam" id="PF22596"/>
    </source>
</evidence>
<feature type="region of interest" description="Disordered" evidence="1">
    <location>
        <begin position="4376"/>
        <end position="4444"/>
    </location>
</feature>
<reference evidence="4 5" key="1">
    <citation type="submission" date="2018-03" db="EMBL/GenBank/DDBJ databases">
        <title>Genomic Encyclopedia of Archaeal and Bacterial Type Strains, Phase II (KMG-II): from individual species to whole genera.</title>
        <authorList>
            <person name="Goeker M."/>
        </authorList>
    </citation>
    <scope>NUCLEOTIDE SEQUENCE [LARGE SCALE GENOMIC DNA]</scope>
    <source>
        <strain evidence="4 5">DSM 44720</strain>
    </source>
</reference>
<feature type="region of interest" description="Disordered" evidence="1">
    <location>
        <begin position="1607"/>
        <end position="1630"/>
    </location>
</feature>
<feature type="region of interest" description="Disordered" evidence="1">
    <location>
        <begin position="616"/>
        <end position="696"/>
    </location>
</feature>
<dbReference type="Pfam" id="PF25547">
    <property type="entry name" value="WXG100_2"/>
    <property type="match status" value="1"/>
</dbReference>
<dbReference type="GO" id="GO:0000993">
    <property type="term" value="F:RNA polymerase II complex binding"/>
    <property type="evidence" value="ECO:0007669"/>
    <property type="project" value="TreeGrafter"/>
</dbReference>
<dbReference type="InterPro" id="IPR054695">
    <property type="entry name" value="Pierisin-like_dom"/>
</dbReference>
<feature type="compositionally biased region" description="Low complexity" evidence="1">
    <location>
        <begin position="2591"/>
        <end position="2600"/>
    </location>
</feature>
<accession>A0A2T0SZX9</accession>
<proteinExistence type="predicted"/>
<feature type="domain" description="Pierisin-like" evidence="2">
    <location>
        <begin position="4406"/>
        <end position="4514"/>
    </location>
</feature>
<evidence type="ECO:0000259" key="3">
    <source>
        <dbReference type="Pfam" id="PF25547"/>
    </source>
</evidence>
<feature type="compositionally biased region" description="Low complexity" evidence="1">
    <location>
        <begin position="5213"/>
        <end position="5230"/>
    </location>
</feature>
<dbReference type="PANTHER" id="PTHR12460">
    <property type="entry name" value="CYCLIN-DEPENDENT KINASE INHIBITOR-RELATED PROTEIN"/>
    <property type="match status" value="1"/>
</dbReference>
<dbReference type="OrthoDB" id="3630599at2"/>
<evidence type="ECO:0000256" key="1">
    <source>
        <dbReference type="SAM" id="MobiDB-lite"/>
    </source>
</evidence>
<keyword evidence="5" id="KW-1185">Reference proteome</keyword>
<feature type="compositionally biased region" description="Basic and acidic residues" evidence="1">
    <location>
        <begin position="4412"/>
        <end position="4421"/>
    </location>
</feature>
<feature type="domain" description="Outer membrane channel protein CpnT-like N-terminal" evidence="3">
    <location>
        <begin position="9"/>
        <end position="129"/>
    </location>
</feature>
<dbReference type="Gene3D" id="3.90.210.10">
    <property type="entry name" value="Heat-Labile Enterotoxin, subunit A"/>
    <property type="match status" value="2"/>
</dbReference>
<feature type="region of interest" description="Disordered" evidence="1">
    <location>
        <begin position="3456"/>
        <end position="3483"/>
    </location>
</feature>
<feature type="compositionally biased region" description="Basic and acidic residues" evidence="1">
    <location>
        <begin position="5802"/>
        <end position="5812"/>
    </location>
</feature>
<feature type="compositionally biased region" description="Polar residues" evidence="1">
    <location>
        <begin position="472"/>
        <end position="481"/>
    </location>
</feature>
<dbReference type="PANTHER" id="PTHR12460:SF0">
    <property type="entry name" value="CID DOMAIN-CONTAINING PROTEIN-RELATED"/>
    <property type="match status" value="1"/>
</dbReference>
<feature type="compositionally biased region" description="Polar residues" evidence="1">
    <location>
        <begin position="3151"/>
        <end position="3161"/>
    </location>
</feature>
<feature type="compositionally biased region" description="Acidic residues" evidence="1">
    <location>
        <begin position="1618"/>
        <end position="1628"/>
    </location>
</feature>
<name>A0A2T0SZX9_9PSEU</name>
<feature type="region of interest" description="Disordered" evidence="1">
    <location>
        <begin position="2514"/>
        <end position="2625"/>
    </location>
</feature>
<feature type="region of interest" description="Disordered" evidence="1">
    <location>
        <begin position="4194"/>
        <end position="4215"/>
    </location>
</feature>
<dbReference type="EMBL" id="PVTF01000008">
    <property type="protein sequence ID" value="PRY38967.1"/>
    <property type="molecule type" value="Genomic_DNA"/>
</dbReference>
<dbReference type="Pfam" id="PF22596">
    <property type="entry name" value="Scabin-like"/>
    <property type="match status" value="2"/>
</dbReference>
<feature type="domain" description="Pierisin-like" evidence="2">
    <location>
        <begin position="739"/>
        <end position="861"/>
    </location>
</feature>
<feature type="compositionally biased region" description="Low complexity" evidence="1">
    <location>
        <begin position="4120"/>
        <end position="4132"/>
    </location>
</feature>
<feature type="compositionally biased region" description="Gly residues" evidence="1">
    <location>
        <begin position="352"/>
        <end position="362"/>
    </location>
</feature>
<dbReference type="SUPFAM" id="SSF56399">
    <property type="entry name" value="ADP-ribosylation"/>
    <property type="match status" value="1"/>
</dbReference>
<protein>
    <submittedName>
        <fullName evidence="4">Uncharacterized protein</fullName>
    </submittedName>
</protein>
<feature type="region of interest" description="Disordered" evidence="1">
    <location>
        <begin position="3138"/>
        <end position="3164"/>
    </location>
</feature>
<evidence type="ECO:0000313" key="5">
    <source>
        <dbReference type="Proteomes" id="UP000239494"/>
    </source>
</evidence>